<evidence type="ECO:0000256" key="1">
    <source>
        <dbReference type="SAM" id="MobiDB-lite"/>
    </source>
</evidence>
<gene>
    <name evidence="2" type="ORF">PoB_007395600</name>
</gene>
<keyword evidence="3" id="KW-1185">Reference proteome</keyword>
<sequence>MKSGRVTDCSFGTEMLPYSTGFAKTTGHSPKRMRNGCPKTLGSRQPMSQVTCPDNPPLFLARADWSLDHVPSHLPPGFARRWFNVGDTVMNNNINAMELSRPHSR</sequence>
<accession>A0AAV4DTQ0</accession>
<dbReference type="AlphaFoldDB" id="A0AAV4DTQ0"/>
<dbReference type="Proteomes" id="UP000735302">
    <property type="component" value="Unassembled WGS sequence"/>
</dbReference>
<feature type="region of interest" description="Disordered" evidence="1">
    <location>
        <begin position="20"/>
        <end position="50"/>
    </location>
</feature>
<comment type="caution">
    <text evidence="2">The sequence shown here is derived from an EMBL/GenBank/DDBJ whole genome shotgun (WGS) entry which is preliminary data.</text>
</comment>
<proteinExistence type="predicted"/>
<evidence type="ECO:0000313" key="3">
    <source>
        <dbReference type="Proteomes" id="UP000735302"/>
    </source>
</evidence>
<reference evidence="2 3" key="1">
    <citation type="journal article" date="2021" name="Elife">
        <title>Chloroplast acquisition without the gene transfer in kleptoplastic sea slugs, Plakobranchus ocellatus.</title>
        <authorList>
            <person name="Maeda T."/>
            <person name="Takahashi S."/>
            <person name="Yoshida T."/>
            <person name="Shimamura S."/>
            <person name="Takaki Y."/>
            <person name="Nagai Y."/>
            <person name="Toyoda A."/>
            <person name="Suzuki Y."/>
            <person name="Arimoto A."/>
            <person name="Ishii H."/>
            <person name="Satoh N."/>
            <person name="Nishiyama T."/>
            <person name="Hasebe M."/>
            <person name="Maruyama T."/>
            <person name="Minagawa J."/>
            <person name="Obokata J."/>
            <person name="Shigenobu S."/>
        </authorList>
    </citation>
    <scope>NUCLEOTIDE SEQUENCE [LARGE SCALE GENOMIC DNA]</scope>
</reference>
<dbReference type="EMBL" id="BLXT01008325">
    <property type="protein sequence ID" value="GFO47451.1"/>
    <property type="molecule type" value="Genomic_DNA"/>
</dbReference>
<name>A0AAV4DTQ0_9GAST</name>
<organism evidence="2 3">
    <name type="scientific">Plakobranchus ocellatus</name>
    <dbReference type="NCBI Taxonomy" id="259542"/>
    <lineage>
        <taxon>Eukaryota</taxon>
        <taxon>Metazoa</taxon>
        <taxon>Spiralia</taxon>
        <taxon>Lophotrochozoa</taxon>
        <taxon>Mollusca</taxon>
        <taxon>Gastropoda</taxon>
        <taxon>Heterobranchia</taxon>
        <taxon>Euthyneura</taxon>
        <taxon>Panpulmonata</taxon>
        <taxon>Sacoglossa</taxon>
        <taxon>Placobranchoidea</taxon>
        <taxon>Plakobranchidae</taxon>
        <taxon>Plakobranchus</taxon>
    </lineage>
</organism>
<evidence type="ECO:0000313" key="2">
    <source>
        <dbReference type="EMBL" id="GFO47451.1"/>
    </source>
</evidence>
<protein>
    <submittedName>
        <fullName evidence="2">Uncharacterized protein</fullName>
    </submittedName>
</protein>